<evidence type="ECO:0000313" key="1">
    <source>
        <dbReference type="EMBL" id="MBA2176425.1"/>
    </source>
</evidence>
<dbReference type="Proteomes" id="UP000571017">
    <property type="component" value="Unassembled WGS sequence"/>
</dbReference>
<dbReference type="EMBL" id="JACEFG010000003">
    <property type="protein sequence ID" value="MBA2176425.1"/>
    <property type="molecule type" value="Genomic_DNA"/>
</dbReference>
<sequence length="49" mass="5983">MKQQVKSEVLGIYEENGRTYQFRDGFIKPKKILVSRSWHHLKRWFSSDK</sequence>
<keyword evidence="2" id="KW-1185">Reference proteome</keyword>
<proteinExistence type="predicted"/>
<organism evidence="1 2">
    <name type="scientific">Halobacillus locisalis</name>
    <dbReference type="NCBI Taxonomy" id="220753"/>
    <lineage>
        <taxon>Bacteria</taxon>
        <taxon>Bacillati</taxon>
        <taxon>Bacillota</taxon>
        <taxon>Bacilli</taxon>
        <taxon>Bacillales</taxon>
        <taxon>Bacillaceae</taxon>
        <taxon>Halobacillus</taxon>
    </lineage>
</organism>
<evidence type="ECO:0000313" key="2">
    <source>
        <dbReference type="Proteomes" id="UP000571017"/>
    </source>
</evidence>
<protein>
    <submittedName>
        <fullName evidence="1">Uncharacterized protein</fullName>
    </submittedName>
</protein>
<comment type="caution">
    <text evidence="1">The sequence shown here is derived from an EMBL/GenBank/DDBJ whole genome shotgun (WGS) entry which is preliminary data.</text>
</comment>
<name>A0A838CXD6_9BACI</name>
<reference evidence="1 2" key="1">
    <citation type="journal article" date="2004" name="Extremophiles">
        <title>Halobacillus locisalis sp. nov., a halophilic bacterium isolated from a marine solar saltern of the Yellow Sea in Korea.</title>
        <authorList>
            <person name="Yoon J.H."/>
            <person name="Kang K.H."/>
            <person name="Oh T.K."/>
            <person name="Park Y.H."/>
        </authorList>
    </citation>
    <scope>NUCLEOTIDE SEQUENCE [LARGE SCALE GENOMIC DNA]</scope>
    <source>
        <strain evidence="1 2">KCTC 3788</strain>
    </source>
</reference>
<dbReference type="AlphaFoldDB" id="A0A838CXD6"/>
<accession>A0A838CXD6</accession>
<gene>
    <name evidence="1" type="ORF">H0266_16120</name>
</gene>
<dbReference type="RefSeq" id="WP_181473446.1">
    <property type="nucleotide sequence ID" value="NZ_JACEFG010000003.1"/>
</dbReference>